<evidence type="ECO:0000313" key="2">
    <source>
        <dbReference type="Proteomes" id="UP000823912"/>
    </source>
</evidence>
<dbReference type="Gene3D" id="2.60.120.260">
    <property type="entry name" value="Galactose-binding domain-like"/>
    <property type="match status" value="1"/>
</dbReference>
<dbReference type="InterPro" id="IPR053161">
    <property type="entry name" value="Ulvan_degrading_GH"/>
</dbReference>
<name>A0A9D1E9A8_9FIRM</name>
<comment type="caution">
    <text evidence="1">The sequence shown here is derived from an EMBL/GenBank/DDBJ whole genome shotgun (WGS) entry which is preliminary data.</text>
</comment>
<dbReference type="Proteomes" id="UP000823912">
    <property type="component" value="Unassembled WGS sequence"/>
</dbReference>
<dbReference type="PANTHER" id="PTHR36848:SF2">
    <property type="entry name" value="SECRETED PROTEIN"/>
    <property type="match status" value="1"/>
</dbReference>
<reference evidence="1" key="1">
    <citation type="submission" date="2020-10" db="EMBL/GenBank/DDBJ databases">
        <authorList>
            <person name="Gilroy R."/>
        </authorList>
    </citation>
    <scope>NUCLEOTIDE SEQUENCE</scope>
    <source>
        <strain evidence="1">ChiSjej5B23-6657</strain>
    </source>
</reference>
<evidence type="ECO:0000313" key="1">
    <source>
        <dbReference type="EMBL" id="HIR70602.1"/>
    </source>
</evidence>
<dbReference type="InterPro" id="IPR008979">
    <property type="entry name" value="Galactose-bd-like_sf"/>
</dbReference>
<proteinExistence type="predicted"/>
<dbReference type="PANTHER" id="PTHR36848">
    <property type="entry name" value="DNA-BINDING PROTEIN (PUTATIVE SECRETED PROTEIN)-RELATED"/>
    <property type="match status" value="1"/>
</dbReference>
<reference evidence="1" key="2">
    <citation type="journal article" date="2021" name="PeerJ">
        <title>Extensive microbial diversity within the chicken gut microbiome revealed by metagenomics and culture.</title>
        <authorList>
            <person name="Gilroy R."/>
            <person name="Ravi A."/>
            <person name="Getino M."/>
            <person name="Pursley I."/>
            <person name="Horton D.L."/>
            <person name="Alikhan N.F."/>
            <person name="Baker D."/>
            <person name="Gharbi K."/>
            <person name="Hall N."/>
            <person name="Watson M."/>
            <person name="Adriaenssens E.M."/>
            <person name="Foster-Nyarko E."/>
            <person name="Jarju S."/>
            <person name="Secka A."/>
            <person name="Antonio M."/>
            <person name="Oren A."/>
            <person name="Chaudhuri R.R."/>
            <person name="La Ragione R."/>
            <person name="Hildebrand F."/>
            <person name="Pallen M.J."/>
        </authorList>
    </citation>
    <scope>NUCLEOTIDE SEQUENCE</scope>
    <source>
        <strain evidence="1">ChiSjej5B23-6657</strain>
    </source>
</reference>
<dbReference type="EMBL" id="DVHM01000082">
    <property type="protein sequence ID" value="HIR70602.1"/>
    <property type="molecule type" value="Genomic_DNA"/>
</dbReference>
<dbReference type="SUPFAM" id="SSF49785">
    <property type="entry name" value="Galactose-binding domain-like"/>
    <property type="match status" value="1"/>
</dbReference>
<dbReference type="AlphaFoldDB" id="A0A9D1E9A8"/>
<gene>
    <name evidence="1" type="ORF">IAA55_04910</name>
</gene>
<organism evidence="1 2">
    <name type="scientific">Candidatus Pullilachnospira gallistercoris</name>
    <dbReference type="NCBI Taxonomy" id="2840911"/>
    <lineage>
        <taxon>Bacteria</taxon>
        <taxon>Bacillati</taxon>
        <taxon>Bacillota</taxon>
        <taxon>Clostridia</taxon>
        <taxon>Lachnospirales</taxon>
        <taxon>Lachnospiraceae</taxon>
        <taxon>Lachnospiraceae incertae sedis</taxon>
        <taxon>Candidatus Pullilachnospira</taxon>
    </lineage>
</organism>
<protein>
    <recommendedName>
        <fullName evidence="3">Glycoside hydrolase family 2</fullName>
    </recommendedName>
</protein>
<evidence type="ECO:0008006" key="3">
    <source>
        <dbReference type="Google" id="ProtNLM"/>
    </source>
</evidence>
<accession>A0A9D1E9A8</accession>
<sequence>MSATIEELLQNKGENDIFPFFWQHGEDEGTLRKYMQVIDEANCHAVCVESRPHPDFCGPGWWRDMDIILDEAKKRDMKVWILDDSHFPTGFANGAAEQAPDELRRQSVYCHVFDLSKKGKNAARSGKRSFSCNLPKVMKKIPTTFMSKIVTNGTTKNKKVFTDDRLLSVTALVEGEERPVALSCSMDKDTLKAELPKGTRKVYVTFLTRNAGIHPSYINMMDEESCRIQIDAVYEPHWEHYKEEFGKTIAGFFSDEPELGNGVYFNDEIGMGTDHDFPWSRELEAQMPQTLGSDWKTLLPLLWDNDTDPKLRAQVRYRYMDLVTRLVEKCFSRQLGTWCEAHGVEYIGHMIEDNNAHARTGVSLGHYFRGLAGQHMAGIDDIGGQVLPQQEDAPAEGIFKMIGGRDGEFYHYLLGKLGVSAAAIDPKKQGRCMCEIFGNYGWSEGPRMEKYLADHFMVQGVNRYVPHAFSGKAYPDRDCPPHFYAHGNNPQYRHFGQVIAYMNRICALISDGKPVLDTAVLYHGDSEWAGNVMLDQKPARILMEHQVDFHVIPADVFGRRGEYRTEIRDGLQVNGNVYRTLVVPYMEFIPECFASAVSELLDGGCKVIFLDGLPEGVVSVAGENAAPLPERIRDCRVCGLSNLLEEVSREIRMTPESWRIRAFHYRGAEEIYYFVNEDDRPYEGTADIPAVEDCYAYDAWENRVFTQARETRDGRTKLALSLRPGESRIVVLGSRDDLEMPICPGAASVTEDAASAAAGRKIALTDGWKRSVCRSIHYPSFLAAKPVTIPEDYGRVDKNFSGFIAYETTFMRPEEQQVILEIADAGEDVEVFVNGQSLGIQVLPPFWYDISGALKDGRNTLRIEVATTLERERKTNKKKWQPTGLTGAVSLIGY</sequence>